<dbReference type="InterPro" id="IPR018936">
    <property type="entry name" value="PI3/4_kinase_CS"/>
</dbReference>
<dbReference type="GO" id="GO:0016303">
    <property type="term" value="F:1-phosphatidylinositol-3-kinase activity"/>
    <property type="evidence" value="ECO:0007669"/>
    <property type="project" value="TreeGrafter"/>
</dbReference>
<dbReference type="PANTHER" id="PTHR10048:SF7">
    <property type="entry name" value="PHOSPHATIDYLINOSITOL 3-KINASE CATALYTIC SUBUNIT TYPE 3"/>
    <property type="match status" value="1"/>
</dbReference>
<dbReference type="InterPro" id="IPR036940">
    <property type="entry name" value="PI3/4_kinase_cat_sf"/>
</dbReference>
<evidence type="ECO:0000256" key="2">
    <source>
        <dbReference type="ARBA" id="ARBA00022777"/>
    </source>
</evidence>
<dbReference type="InParanoid" id="B7G6W3"/>
<dbReference type="GO" id="GO:0005777">
    <property type="term" value="C:peroxisome"/>
    <property type="evidence" value="ECO:0007669"/>
    <property type="project" value="TreeGrafter"/>
</dbReference>
<organism evidence="4 5">
    <name type="scientific">Phaeodactylum tricornutum (strain CCAP 1055/1)</name>
    <dbReference type="NCBI Taxonomy" id="556484"/>
    <lineage>
        <taxon>Eukaryota</taxon>
        <taxon>Sar</taxon>
        <taxon>Stramenopiles</taxon>
        <taxon>Ochrophyta</taxon>
        <taxon>Bacillariophyta</taxon>
        <taxon>Bacillariophyceae</taxon>
        <taxon>Bacillariophycidae</taxon>
        <taxon>Naviculales</taxon>
        <taxon>Phaeodactylaceae</taxon>
        <taxon>Phaeodactylum</taxon>
    </lineage>
</organism>
<dbReference type="InterPro" id="IPR015433">
    <property type="entry name" value="PI3/4_kinase"/>
</dbReference>
<dbReference type="SUPFAM" id="SSF56112">
    <property type="entry name" value="Protein kinase-like (PK-like)"/>
    <property type="match status" value="1"/>
</dbReference>
<proteinExistence type="predicted"/>
<feature type="non-terminal residue" evidence="4">
    <location>
        <position position="118"/>
    </location>
</feature>
<keyword evidence="1" id="KW-0808">Transferase</keyword>
<dbReference type="KEGG" id="pti:PHATRDRAFT_15031"/>
<name>B7G6W3_PHATC</name>
<reference evidence="4 5" key="1">
    <citation type="journal article" date="2008" name="Nature">
        <title>The Phaeodactylum genome reveals the evolutionary history of diatom genomes.</title>
        <authorList>
            <person name="Bowler C."/>
            <person name="Allen A.E."/>
            <person name="Badger J.H."/>
            <person name="Grimwood J."/>
            <person name="Jabbari K."/>
            <person name="Kuo A."/>
            <person name="Maheswari U."/>
            <person name="Martens C."/>
            <person name="Maumus F."/>
            <person name="Otillar R.P."/>
            <person name="Rayko E."/>
            <person name="Salamov A."/>
            <person name="Vandepoele K."/>
            <person name="Beszteri B."/>
            <person name="Gruber A."/>
            <person name="Heijde M."/>
            <person name="Katinka M."/>
            <person name="Mock T."/>
            <person name="Valentin K."/>
            <person name="Verret F."/>
            <person name="Berges J.A."/>
            <person name="Brownlee C."/>
            <person name="Cadoret J.P."/>
            <person name="Chiovitti A."/>
            <person name="Choi C.J."/>
            <person name="Coesel S."/>
            <person name="De Martino A."/>
            <person name="Detter J.C."/>
            <person name="Durkin C."/>
            <person name="Falciatore A."/>
            <person name="Fournet J."/>
            <person name="Haruta M."/>
            <person name="Huysman M.J."/>
            <person name="Jenkins B.D."/>
            <person name="Jiroutova K."/>
            <person name="Jorgensen R.E."/>
            <person name="Joubert Y."/>
            <person name="Kaplan A."/>
            <person name="Kroger N."/>
            <person name="Kroth P.G."/>
            <person name="La Roche J."/>
            <person name="Lindquist E."/>
            <person name="Lommer M."/>
            <person name="Martin-Jezequel V."/>
            <person name="Lopez P.J."/>
            <person name="Lucas S."/>
            <person name="Mangogna M."/>
            <person name="McGinnis K."/>
            <person name="Medlin L.K."/>
            <person name="Montsant A."/>
            <person name="Oudot-Le Secq M.P."/>
            <person name="Napoli C."/>
            <person name="Obornik M."/>
            <person name="Parker M.S."/>
            <person name="Petit J.L."/>
            <person name="Porcel B.M."/>
            <person name="Poulsen N."/>
            <person name="Robison M."/>
            <person name="Rychlewski L."/>
            <person name="Rynearson T.A."/>
            <person name="Schmutz J."/>
            <person name="Shapiro H."/>
            <person name="Siaut M."/>
            <person name="Stanley M."/>
            <person name="Sussman M.R."/>
            <person name="Taylor A.R."/>
            <person name="Vardi A."/>
            <person name="von Dassow P."/>
            <person name="Vyverman W."/>
            <person name="Willis A."/>
            <person name="Wyrwicz L.S."/>
            <person name="Rokhsar D.S."/>
            <person name="Weissenbach J."/>
            <person name="Armbrust E.V."/>
            <person name="Green B.R."/>
            <person name="Van de Peer Y."/>
            <person name="Grigoriev I.V."/>
        </authorList>
    </citation>
    <scope>NUCLEOTIDE SEQUENCE [LARGE SCALE GENOMIC DNA]</scope>
    <source>
        <strain evidence="4 5">CCAP 1055/1</strain>
    </source>
</reference>
<dbReference type="GO" id="GO:0034272">
    <property type="term" value="C:phosphatidylinositol 3-kinase complex, class III, type II"/>
    <property type="evidence" value="ECO:0007669"/>
    <property type="project" value="TreeGrafter"/>
</dbReference>
<reference evidence="5" key="2">
    <citation type="submission" date="2008-08" db="EMBL/GenBank/DDBJ databases">
        <authorList>
            <consortium name="Diatom Consortium"/>
            <person name="Grigoriev I."/>
            <person name="Grimwood J."/>
            <person name="Kuo A."/>
            <person name="Otillar R.P."/>
            <person name="Salamov A."/>
            <person name="Detter J.C."/>
            <person name="Lindquist E."/>
            <person name="Shapiro H."/>
            <person name="Lucas S."/>
            <person name="Glavina del Rio T."/>
            <person name="Pitluck S."/>
            <person name="Rokhsar D."/>
            <person name="Bowler C."/>
        </authorList>
    </citation>
    <scope>GENOME REANNOTATION</scope>
    <source>
        <strain evidence="5">CCAP 1055/1</strain>
    </source>
</reference>
<evidence type="ECO:0000259" key="3">
    <source>
        <dbReference type="PROSITE" id="PS50290"/>
    </source>
</evidence>
<dbReference type="GO" id="GO:0005768">
    <property type="term" value="C:endosome"/>
    <property type="evidence" value="ECO:0007669"/>
    <property type="project" value="TreeGrafter"/>
</dbReference>
<gene>
    <name evidence="4" type="ORF">PHATRDRAFT_15031</name>
</gene>
<dbReference type="GO" id="GO:0000045">
    <property type="term" value="P:autophagosome assembly"/>
    <property type="evidence" value="ECO:0007669"/>
    <property type="project" value="TreeGrafter"/>
</dbReference>
<dbReference type="STRING" id="556484.B7G6W3"/>
<dbReference type="PROSITE" id="PS50290">
    <property type="entry name" value="PI3_4_KINASE_3"/>
    <property type="match status" value="1"/>
</dbReference>
<dbReference type="Gene3D" id="1.10.1070.11">
    <property type="entry name" value="Phosphatidylinositol 3-/4-kinase, catalytic domain"/>
    <property type="match status" value="1"/>
</dbReference>
<dbReference type="PROSITE" id="PS00916">
    <property type="entry name" value="PI3_4_KINASE_2"/>
    <property type="match status" value="1"/>
</dbReference>
<dbReference type="GO" id="GO:0034271">
    <property type="term" value="C:phosphatidylinositol 3-kinase complex, class III, type I"/>
    <property type="evidence" value="ECO:0007669"/>
    <property type="project" value="TreeGrafter"/>
</dbReference>
<dbReference type="Gene3D" id="3.30.1010.10">
    <property type="entry name" value="Phosphatidylinositol 3-kinase Catalytic Subunit, Chain A, domain 4"/>
    <property type="match status" value="1"/>
</dbReference>
<dbReference type="EMBL" id="CM000619">
    <property type="protein sequence ID" value="EEC45537.1"/>
    <property type="molecule type" value="Genomic_DNA"/>
</dbReference>
<dbReference type="RefSeq" id="XP_002182801.1">
    <property type="nucleotide sequence ID" value="XM_002182765.1"/>
</dbReference>
<evidence type="ECO:0000313" key="4">
    <source>
        <dbReference type="EMBL" id="EEC45537.1"/>
    </source>
</evidence>
<dbReference type="InterPro" id="IPR000403">
    <property type="entry name" value="PI3/4_kinase_cat_dom"/>
</dbReference>
<dbReference type="OrthoDB" id="67688at2759"/>
<dbReference type="Proteomes" id="UP000000759">
    <property type="component" value="Chromosome 17"/>
</dbReference>
<dbReference type="InterPro" id="IPR011009">
    <property type="entry name" value="Kinase-like_dom_sf"/>
</dbReference>
<keyword evidence="5" id="KW-1185">Reference proteome</keyword>
<evidence type="ECO:0000256" key="1">
    <source>
        <dbReference type="ARBA" id="ARBA00022679"/>
    </source>
</evidence>
<dbReference type="PaxDb" id="2850-Phatr15031"/>
<dbReference type="GO" id="GO:0048015">
    <property type="term" value="P:phosphatidylinositol-mediated signaling"/>
    <property type="evidence" value="ECO:0007669"/>
    <property type="project" value="TreeGrafter"/>
</dbReference>
<dbReference type="PANTHER" id="PTHR10048">
    <property type="entry name" value="PHOSPHATIDYLINOSITOL KINASE"/>
    <property type="match status" value="1"/>
</dbReference>
<feature type="domain" description="PI3K/PI4K catalytic" evidence="3">
    <location>
        <begin position="1"/>
        <end position="118"/>
    </location>
</feature>
<dbReference type="Pfam" id="PF00454">
    <property type="entry name" value="PI3_PI4_kinase"/>
    <property type="match status" value="2"/>
</dbReference>
<accession>B7G6W3</accession>
<dbReference type="AlphaFoldDB" id="B7G6W3"/>
<dbReference type="GO" id="GO:0006897">
    <property type="term" value="P:endocytosis"/>
    <property type="evidence" value="ECO:0007669"/>
    <property type="project" value="TreeGrafter"/>
</dbReference>
<sequence length="118" mass="13437">MLLYKHDDDLRQEAFAVQFIRTCDRILKASGLDMKLLTFECIPVGTNRGFVEWVPGSIALTTARFASNPIQEYLRGVAYDKTAPYFVCRDVMDRYIKSCAGYCVITYILGVGDRHLDN</sequence>
<protein>
    <recommendedName>
        <fullName evidence="3">PI3K/PI4K catalytic domain-containing protein</fullName>
    </recommendedName>
</protein>
<dbReference type="GeneID" id="7203574"/>
<keyword evidence="2" id="KW-0418">Kinase</keyword>
<dbReference type="GO" id="GO:0000407">
    <property type="term" value="C:phagophore assembly site"/>
    <property type="evidence" value="ECO:0007669"/>
    <property type="project" value="TreeGrafter"/>
</dbReference>
<evidence type="ECO:0000313" key="5">
    <source>
        <dbReference type="Proteomes" id="UP000000759"/>
    </source>
</evidence>
<dbReference type="eggNOG" id="KOG0906">
    <property type="taxonomic scope" value="Eukaryota"/>
</dbReference>